<keyword evidence="1" id="KW-0175">Coiled coil</keyword>
<proteinExistence type="predicted"/>
<dbReference type="PANTHER" id="PTHR36344">
    <property type="entry name" value="RX N-TERMINAL DOMAIN-CONTAINING PROTEIN"/>
    <property type="match status" value="1"/>
</dbReference>
<gene>
    <name evidence="2" type="ORF">BRASC48T46259Z</name>
</gene>
<evidence type="ECO:0000256" key="1">
    <source>
        <dbReference type="SAM" id="Coils"/>
    </source>
</evidence>
<dbReference type="PANTHER" id="PTHR36344:SF1">
    <property type="entry name" value="RX N-TERMINAL DOMAIN-CONTAINING PROTEIN"/>
    <property type="match status" value="1"/>
</dbReference>
<name>A0A3P6DTU0_BRACM</name>
<feature type="coiled-coil region" evidence="1">
    <location>
        <begin position="7"/>
        <end position="67"/>
    </location>
</feature>
<organism evidence="2">
    <name type="scientific">Brassica campestris</name>
    <name type="common">Field mustard</name>
    <dbReference type="NCBI Taxonomy" id="3711"/>
    <lineage>
        <taxon>Eukaryota</taxon>
        <taxon>Viridiplantae</taxon>
        <taxon>Streptophyta</taxon>
        <taxon>Embryophyta</taxon>
        <taxon>Tracheophyta</taxon>
        <taxon>Spermatophyta</taxon>
        <taxon>Magnoliopsida</taxon>
        <taxon>eudicotyledons</taxon>
        <taxon>Gunneridae</taxon>
        <taxon>Pentapetalae</taxon>
        <taxon>rosids</taxon>
        <taxon>malvids</taxon>
        <taxon>Brassicales</taxon>
        <taxon>Brassicaceae</taxon>
        <taxon>Brassiceae</taxon>
        <taxon>Brassica</taxon>
    </lineage>
</organism>
<dbReference type="AlphaFoldDB" id="A0A3P6DTU0"/>
<dbReference type="EMBL" id="LR031593">
    <property type="protein sequence ID" value="VDD24012.1"/>
    <property type="molecule type" value="Genomic_DNA"/>
</dbReference>
<accession>A0A3P6DTU0</accession>
<evidence type="ECO:0000313" key="2">
    <source>
        <dbReference type="EMBL" id="VDD24012.1"/>
    </source>
</evidence>
<reference evidence="2" key="1">
    <citation type="submission" date="2018-11" db="EMBL/GenBank/DDBJ databases">
        <authorList>
            <consortium name="Genoscope - CEA"/>
            <person name="William W."/>
        </authorList>
    </citation>
    <scope>NUCLEOTIDE SEQUENCE</scope>
</reference>
<sequence>MDIANRLASIQQEIQTVENEKLQCEQMLGLFWEHPPALDPEVVGRRMQLLQDRIRGLKHRISFLLKEQEGLIIQAVTHGRRGD</sequence>
<protein>
    <submittedName>
        <fullName evidence="2">Uncharacterized protein</fullName>
    </submittedName>
</protein>